<reference evidence="9 10" key="1">
    <citation type="journal article" date="2016" name="Nat. Commun.">
        <title>Thousands of microbial genomes shed light on interconnected biogeochemical processes in an aquifer system.</title>
        <authorList>
            <person name="Anantharaman K."/>
            <person name="Brown C.T."/>
            <person name="Hug L.A."/>
            <person name="Sharon I."/>
            <person name="Castelle C.J."/>
            <person name="Probst A.J."/>
            <person name="Thomas B.C."/>
            <person name="Singh A."/>
            <person name="Wilkins M.J."/>
            <person name="Karaoz U."/>
            <person name="Brodie E.L."/>
            <person name="Williams K.H."/>
            <person name="Hubbard S.S."/>
            <person name="Banfield J.F."/>
        </authorList>
    </citation>
    <scope>NUCLEOTIDE SEQUENCE [LARGE SCALE GENOMIC DNA]</scope>
</reference>
<dbReference type="SUPFAM" id="SSF51569">
    <property type="entry name" value="Aldolase"/>
    <property type="match status" value="1"/>
</dbReference>
<dbReference type="UniPathway" id="UPA00109">
    <property type="reaction ID" value="UER00183"/>
</dbReference>
<evidence type="ECO:0000256" key="6">
    <source>
        <dbReference type="ARBA" id="ARBA00023239"/>
    </source>
</evidence>
<dbReference type="Gene3D" id="3.20.20.70">
    <property type="entry name" value="Aldolase class I"/>
    <property type="match status" value="1"/>
</dbReference>
<evidence type="ECO:0000256" key="7">
    <source>
        <dbReference type="ARBA" id="ARBA00029799"/>
    </source>
</evidence>
<evidence type="ECO:0000313" key="9">
    <source>
        <dbReference type="EMBL" id="OGH78756.1"/>
    </source>
</evidence>
<evidence type="ECO:0000256" key="3">
    <source>
        <dbReference type="ARBA" id="ARBA00010387"/>
    </source>
</evidence>
<dbReference type="GO" id="GO:0006096">
    <property type="term" value="P:glycolytic process"/>
    <property type="evidence" value="ECO:0007669"/>
    <property type="project" value="UniProtKB-UniPathway"/>
</dbReference>
<evidence type="ECO:0000256" key="2">
    <source>
        <dbReference type="ARBA" id="ARBA00004714"/>
    </source>
</evidence>
<gene>
    <name evidence="9" type="ORF">A2983_04605</name>
</gene>
<dbReference type="FunFam" id="3.20.20.70:FF:000140">
    <property type="entry name" value="Fructose-bisphosphate aldolase"/>
    <property type="match status" value="1"/>
</dbReference>
<dbReference type="EMBL" id="MFQH01000003">
    <property type="protein sequence ID" value="OGH78756.1"/>
    <property type="molecule type" value="Genomic_DNA"/>
</dbReference>
<comment type="catalytic activity">
    <reaction evidence="1">
        <text>beta-D-fructose 1,6-bisphosphate = D-glyceraldehyde 3-phosphate + dihydroxyacetone phosphate</text>
        <dbReference type="Rhea" id="RHEA:14729"/>
        <dbReference type="ChEBI" id="CHEBI:32966"/>
        <dbReference type="ChEBI" id="CHEBI:57642"/>
        <dbReference type="ChEBI" id="CHEBI:59776"/>
        <dbReference type="EC" id="4.1.2.13"/>
    </reaction>
</comment>
<sequence>MNKELLESIARQLVAPGKGILAADESTGTITKRFAKINVESTEDNRRAYRELLFTTSGIEEFISGVILFDETIKQRANDGHTFVSVLEKKGILPGIKVDLGTEPMSESLLELVTKGLEGLDERLKQYAGFAAKFAKWRAVITIGEGIPTELCIEKNAEQLAQYALLCQQNNIVPIVEPEVLMDGGHTIERCYEVTSQVLKTVFAKLNEAGVYLPGILLKPNMVIAGSESIKSSAEEIARLTLQCLHENVSAQVPGIVFLSGGQSEVEATANLQAINAMKGDTSAQDNTPWVLSFSYGRALQTSVLKTWGGKSENITAAQAEFYKRAKMNGLASKGEYFGE</sequence>
<dbReference type="PANTHER" id="PTHR11627">
    <property type="entry name" value="FRUCTOSE-BISPHOSPHATE ALDOLASE"/>
    <property type="match status" value="1"/>
</dbReference>
<evidence type="ECO:0000256" key="5">
    <source>
        <dbReference type="ARBA" id="ARBA00023152"/>
    </source>
</evidence>
<evidence type="ECO:0000256" key="4">
    <source>
        <dbReference type="ARBA" id="ARBA00013068"/>
    </source>
</evidence>
<evidence type="ECO:0000256" key="1">
    <source>
        <dbReference type="ARBA" id="ARBA00000441"/>
    </source>
</evidence>
<comment type="similarity">
    <text evidence="3">Belongs to the class I fructose-bisphosphate aldolase family.</text>
</comment>
<dbReference type="Pfam" id="PF00274">
    <property type="entry name" value="Glycolytic"/>
    <property type="match status" value="1"/>
</dbReference>
<dbReference type="CDD" id="cd00948">
    <property type="entry name" value="FBP_aldolase_I_a"/>
    <property type="match status" value="1"/>
</dbReference>
<dbReference type="EC" id="4.1.2.13" evidence="4"/>
<protein>
    <recommendedName>
        <fullName evidence="8">Probable fructose-bisphosphate aldolase class 1</fullName>
        <ecNumber evidence="4">4.1.2.13</ecNumber>
    </recommendedName>
    <alternativeName>
        <fullName evidence="7">Fructose-bisphosphate aldolase class I</fullName>
    </alternativeName>
</protein>
<evidence type="ECO:0000313" key="10">
    <source>
        <dbReference type="Proteomes" id="UP000177040"/>
    </source>
</evidence>
<evidence type="ECO:0000256" key="8">
    <source>
        <dbReference type="ARBA" id="ARBA00072515"/>
    </source>
</evidence>
<dbReference type="InterPro" id="IPR013785">
    <property type="entry name" value="Aldolase_TIM"/>
</dbReference>
<dbReference type="NCBIfam" id="NF033379">
    <property type="entry name" value="FrucBisAld_I"/>
    <property type="match status" value="1"/>
</dbReference>
<comment type="caution">
    <text evidence="9">The sequence shown here is derived from an EMBL/GenBank/DDBJ whole genome shotgun (WGS) entry which is preliminary data.</text>
</comment>
<keyword evidence="6" id="KW-0456">Lyase</keyword>
<proteinExistence type="inferred from homology"/>
<dbReference type="GO" id="GO:0004332">
    <property type="term" value="F:fructose-bisphosphate aldolase activity"/>
    <property type="evidence" value="ECO:0007669"/>
    <property type="project" value="UniProtKB-EC"/>
</dbReference>
<keyword evidence="5" id="KW-0324">Glycolysis</keyword>
<dbReference type="AlphaFoldDB" id="A0A1F6N434"/>
<accession>A0A1F6N434</accession>
<name>A0A1F6N434_9BACT</name>
<dbReference type="InterPro" id="IPR000741">
    <property type="entry name" value="FBA_I"/>
</dbReference>
<comment type="pathway">
    <text evidence="2">Carbohydrate degradation; glycolysis; D-glyceraldehyde 3-phosphate and glycerone phosphate from D-glucose: step 4/4.</text>
</comment>
<organism evidence="9 10">
    <name type="scientific">Candidatus Magasanikbacteria bacterium RIFCSPLOWO2_01_FULL_40_15</name>
    <dbReference type="NCBI Taxonomy" id="1798686"/>
    <lineage>
        <taxon>Bacteria</taxon>
        <taxon>Candidatus Magasanikiibacteriota</taxon>
    </lineage>
</organism>
<dbReference type="Proteomes" id="UP000177040">
    <property type="component" value="Unassembled WGS sequence"/>
</dbReference>